<dbReference type="OrthoDB" id="60033at2759"/>
<evidence type="ECO:0000313" key="5">
    <source>
        <dbReference type="EMBL" id="KAJ8438293.1"/>
    </source>
</evidence>
<evidence type="ECO:0000256" key="2">
    <source>
        <dbReference type="ARBA" id="ARBA00023163"/>
    </source>
</evidence>
<dbReference type="GO" id="GO:0005634">
    <property type="term" value="C:nucleus"/>
    <property type="evidence" value="ECO:0007669"/>
    <property type="project" value="TreeGrafter"/>
</dbReference>
<keyword evidence="1" id="KW-0805">Transcription regulation</keyword>
<dbReference type="GO" id="GO:0003700">
    <property type="term" value="F:DNA-binding transcription factor activity"/>
    <property type="evidence" value="ECO:0007669"/>
    <property type="project" value="InterPro"/>
</dbReference>
<evidence type="ECO:0000313" key="6">
    <source>
        <dbReference type="Proteomes" id="UP001153076"/>
    </source>
</evidence>
<dbReference type="AlphaFoldDB" id="A0A9Q1K7L7"/>
<name>A0A9Q1K7L7_9CARY</name>
<dbReference type="PANTHER" id="PTHR31442:SF40">
    <property type="entry name" value="HOMEODOMAIN-LIKE SUPERFAMILY PROTEIN"/>
    <property type="match status" value="1"/>
</dbReference>
<feature type="compositionally biased region" description="Polar residues" evidence="4">
    <location>
        <begin position="299"/>
        <end position="309"/>
    </location>
</feature>
<dbReference type="PANTHER" id="PTHR31442">
    <property type="entry name" value="HOMEODOMAIN-LIKE SUPERFAMILY PROTEIN-RELATED"/>
    <property type="match status" value="1"/>
</dbReference>
<evidence type="ECO:0000256" key="1">
    <source>
        <dbReference type="ARBA" id="ARBA00023015"/>
    </source>
</evidence>
<protein>
    <submittedName>
        <fullName evidence="5">Uncharacterized protein</fullName>
    </submittedName>
</protein>
<comment type="caution">
    <text evidence="5">The sequence shown here is derived from an EMBL/GenBank/DDBJ whole genome shotgun (WGS) entry which is preliminary data.</text>
</comment>
<dbReference type="GO" id="GO:0003677">
    <property type="term" value="F:DNA binding"/>
    <property type="evidence" value="ECO:0007669"/>
    <property type="project" value="InterPro"/>
</dbReference>
<keyword evidence="3" id="KW-0539">Nucleus</keyword>
<evidence type="ECO:0000256" key="3">
    <source>
        <dbReference type="ARBA" id="ARBA00023242"/>
    </source>
</evidence>
<proteinExistence type="predicted"/>
<keyword evidence="2" id="KW-0804">Transcription</keyword>
<reference evidence="5" key="1">
    <citation type="submission" date="2022-04" db="EMBL/GenBank/DDBJ databases">
        <title>Carnegiea gigantea Genome sequencing and assembly v2.</title>
        <authorList>
            <person name="Copetti D."/>
            <person name="Sanderson M.J."/>
            <person name="Burquez A."/>
            <person name="Wojciechowski M.F."/>
        </authorList>
    </citation>
    <scope>NUCLEOTIDE SEQUENCE</scope>
    <source>
        <strain evidence="5">SGP5-SGP5p</strain>
        <tissue evidence="5">Aerial part</tissue>
    </source>
</reference>
<evidence type="ECO:0000256" key="4">
    <source>
        <dbReference type="SAM" id="MobiDB-lite"/>
    </source>
</evidence>
<dbReference type="Gene3D" id="1.10.10.60">
    <property type="entry name" value="Homeodomain-like"/>
    <property type="match status" value="1"/>
</dbReference>
<dbReference type="SUPFAM" id="SSF46689">
    <property type="entry name" value="Homeodomain-like"/>
    <property type="match status" value="1"/>
</dbReference>
<dbReference type="InterPro" id="IPR044841">
    <property type="entry name" value="LUX/BOA-like"/>
</dbReference>
<accession>A0A9Q1K7L7</accession>
<gene>
    <name evidence="5" type="ORF">Cgig2_003756</name>
</gene>
<feature type="region of interest" description="Disordered" evidence="4">
    <location>
        <begin position="290"/>
        <end position="310"/>
    </location>
</feature>
<dbReference type="Proteomes" id="UP001153076">
    <property type="component" value="Unassembled WGS sequence"/>
</dbReference>
<dbReference type="EMBL" id="JAKOGI010000261">
    <property type="protein sequence ID" value="KAJ8438293.1"/>
    <property type="molecule type" value="Genomic_DNA"/>
</dbReference>
<dbReference type="NCBIfam" id="TIGR01557">
    <property type="entry name" value="myb_SHAQKYF"/>
    <property type="match status" value="1"/>
</dbReference>
<sequence>MCTNDSTNIPKRSLNVGRPFFIEKPPTPDELKTIKQYVISRKKDIKVKLYIIDEFHGFCNEDTQSLNYLKRRLLEEDDEERFGAVDYASLNPKKPKLTWTTALHNKFLEAIDAIGIDRAVPKKILEYMNVPGLTRVHTLSIMLHVDITKCSIDSPHDYIFLLRNDTCFKILKYRIYLRRISEVSGSMKHGMPDNLNESPFRSTFFWSQLHTLASNNLLFNYANSSNLETQVQGAPVSQINTSDHGEDNSNVPLVLNHPLTGLAELSTQLGTKLNPQLNILESSYVISPSNNSTNYTTTQDNGNPSNGNQGDFGGLFDLANDMDYNEFMGLLEEGNQGDTSCFFSDDGFKLANNMVINSNIQQGTLNTNQIVENPLVERAVIMPTSDNINQVNEDYFAKQAHQDVITMPTLNNNDQIVENAFVEPATMAMSNLDNVFAQQILPIENPNNVLPPQNMLPVGQEVQNFDLPNIASPVLFQDWASNNFDEFSLIPVRVSLPISVTW</sequence>
<dbReference type="InterPro" id="IPR006447">
    <property type="entry name" value="Myb_dom_plants"/>
</dbReference>
<dbReference type="InterPro" id="IPR009057">
    <property type="entry name" value="Homeodomain-like_sf"/>
</dbReference>
<organism evidence="5 6">
    <name type="scientific">Carnegiea gigantea</name>
    <dbReference type="NCBI Taxonomy" id="171969"/>
    <lineage>
        <taxon>Eukaryota</taxon>
        <taxon>Viridiplantae</taxon>
        <taxon>Streptophyta</taxon>
        <taxon>Embryophyta</taxon>
        <taxon>Tracheophyta</taxon>
        <taxon>Spermatophyta</taxon>
        <taxon>Magnoliopsida</taxon>
        <taxon>eudicotyledons</taxon>
        <taxon>Gunneridae</taxon>
        <taxon>Pentapetalae</taxon>
        <taxon>Caryophyllales</taxon>
        <taxon>Cactineae</taxon>
        <taxon>Cactaceae</taxon>
        <taxon>Cactoideae</taxon>
        <taxon>Echinocereeae</taxon>
        <taxon>Carnegiea</taxon>
    </lineage>
</organism>
<keyword evidence="6" id="KW-1185">Reference proteome</keyword>